<name>A0A1L5PB07_RHIET</name>
<feature type="compositionally biased region" description="Basic and acidic residues" evidence="1">
    <location>
        <begin position="1"/>
        <end position="23"/>
    </location>
</feature>
<geneLocation type="plasmid" evidence="3">
    <name>prsp8c3b</name>
</geneLocation>
<evidence type="ECO:0000313" key="3">
    <source>
        <dbReference type="Proteomes" id="UP000185109"/>
    </source>
</evidence>
<evidence type="ECO:0000313" key="2">
    <source>
        <dbReference type="EMBL" id="APO77302.1"/>
    </source>
</evidence>
<feature type="region of interest" description="Disordered" evidence="1">
    <location>
        <begin position="53"/>
        <end position="79"/>
    </location>
</feature>
<protein>
    <submittedName>
        <fullName evidence="2">Uncharacterized protein</fullName>
    </submittedName>
</protein>
<evidence type="ECO:0000256" key="1">
    <source>
        <dbReference type="SAM" id="MobiDB-lite"/>
    </source>
</evidence>
<keyword evidence="2" id="KW-0614">Plasmid</keyword>
<dbReference type="Proteomes" id="UP000185109">
    <property type="component" value="Plasmid pRsp8C3b"/>
</dbReference>
<feature type="region of interest" description="Disordered" evidence="1">
    <location>
        <begin position="1"/>
        <end position="32"/>
    </location>
</feature>
<sequence length="79" mass="8836">MRDLANERWRFGDRRPATGDRRPATGGFGGGGSDVGVDRIYGLYREEGLSVRKQKSRGGTLSARVARSWSKRRPMPEAR</sequence>
<reference evidence="2 3" key="1">
    <citation type="submission" date="2016-09" db="EMBL/GenBank/DDBJ databases">
        <title>The complete genome sequences of Rhizobium gallicum, symbiovars gallicum and phaseoli, symbionts associated to common bean (Phaseolus vulgaris).</title>
        <authorList>
            <person name="Bustos P."/>
            <person name="Santamaria R.I."/>
            <person name="Perez-Carrascal O.M."/>
            <person name="Juarez S."/>
            <person name="Lozano L."/>
            <person name="Martinez-Flores I."/>
            <person name="Martinez-Romero E."/>
            <person name="Cevallos M."/>
            <person name="Romero D."/>
            <person name="Davila G."/>
            <person name="Gonzalez V."/>
        </authorList>
    </citation>
    <scope>NUCLEOTIDE SEQUENCE [LARGE SCALE GENOMIC DNA]</scope>
    <source>
        <strain evidence="2 3">8C-3</strain>
        <plasmid evidence="3">Plasmid prsp8c3b</plasmid>
    </source>
</reference>
<proteinExistence type="predicted"/>
<accession>A0A1L5PB07</accession>
<dbReference type="EMBL" id="CP017243">
    <property type="protein sequence ID" value="APO77302.1"/>
    <property type="molecule type" value="Genomic_DNA"/>
</dbReference>
<dbReference type="AlphaFoldDB" id="A0A1L5PB07"/>
<organism evidence="2 3">
    <name type="scientific">Rhizobium etli 8C-3</name>
    <dbReference type="NCBI Taxonomy" id="538025"/>
    <lineage>
        <taxon>Bacteria</taxon>
        <taxon>Pseudomonadati</taxon>
        <taxon>Pseudomonadota</taxon>
        <taxon>Alphaproteobacteria</taxon>
        <taxon>Hyphomicrobiales</taxon>
        <taxon>Rhizobiaceae</taxon>
        <taxon>Rhizobium/Agrobacterium group</taxon>
        <taxon>Rhizobium</taxon>
    </lineage>
</organism>
<gene>
    <name evidence="2" type="ORF">AM571_PB00004</name>
</gene>